<dbReference type="Gene3D" id="3.30.200.20">
    <property type="entry name" value="Phosphorylase Kinase, domain 1"/>
    <property type="match status" value="1"/>
</dbReference>
<feature type="compositionally biased region" description="Polar residues" evidence="13">
    <location>
        <begin position="311"/>
        <end position="326"/>
    </location>
</feature>
<dbReference type="PANTHER" id="PTHR48007">
    <property type="entry name" value="LEUCINE-RICH REPEAT RECEPTOR-LIKE PROTEIN KINASE PXC1"/>
    <property type="match status" value="1"/>
</dbReference>
<comment type="subcellular location">
    <subcellularLocation>
        <location evidence="1">Membrane</location>
        <topology evidence="1">Single-pass type I membrane protein</topology>
    </subcellularLocation>
</comment>
<dbReference type="InterPro" id="IPR000719">
    <property type="entry name" value="Prot_kinase_dom"/>
</dbReference>
<dbReference type="FunFam" id="3.80.10.10:FF:000722">
    <property type="entry name" value="Leucine-rich repeat receptor-like protein kinase"/>
    <property type="match status" value="1"/>
</dbReference>
<evidence type="ECO:0000256" key="7">
    <source>
        <dbReference type="ARBA" id="ARBA00022741"/>
    </source>
</evidence>
<dbReference type="Gene3D" id="1.10.510.10">
    <property type="entry name" value="Transferase(Phosphotransferase) domain 1"/>
    <property type="match status" value="1"/>
</dbReference>
<dbReference type="EMBL" id="JAMZMK010007542">
    <property type="protein sequence ID" value="KAI7744410.1"/>
    <property type="molecule type" value="Genomic_DNA"/>
</dbReference>
<keyword evidence="18" id="KW-1185">Reference proteome</keyword>
<keyword evidence="8" id="KW-0067">ATP-binding</keyword>
<keyword evidence="2" id="KW-0597">Phosphoprotein</keyword>
<evidence type="ECO:0000256" key="11">
    <source>
        <dbReference type="ARBA" id="ARBA00023170"/>
    </source>
</evidence>
<name>A0AAD5CPA6_AMBAR</name>
<dbReference type="Gene3D" id="3.80.10.10">
    <property type="entry name" value="Ribonuclease Inhibitor"/>
    <property type="match status" value="2"/>
</dbReference>
<dbReference type="Pfam" id="PF00560">
    <property type="entry name" value="LRR_1"/>
    <property type="match status" value="5"/>
</dbReference>
<dbReference type="InterPro" id="IPR032675">
    <property type="entry name" value="LRR_dom_sf"/>
</dbReference>
<feature type="region of interest" description="Disordered" evidence="13">
    <location>
        <begin position="408"/>
        <end position="431"/>
    </location>
</feature>
<evidence type="ECO:0000256" key="10">
    <source>
        <dbReference type="ARBA" id="ARBA00023136"/>
    </source>
</evidence>
<feature type="domain" description="Protein kinase" evidence="16">
    <location>
        <begin position="462"/>
        <end position="779"/>
    </location>
</feature>
<dbReference type="GO" id="GO:0005524">
    <property type="term" value="F:ATP binding"/>
    <property type="evidence" value="ECO:0007669"/>
    <property type="project" value="UniProtKB-KW"/>
</dbReference>
<keyword evidence="5 15" id="KW-0732">Signal</keyword>
<keyword evidence="7" id="KW-0547">Nucleotide-binding</keyword>
<proteinExistence type="predicted"/>
<comment type="caution">
    <text evidence="17">The sequence shown here is derived from an EMBL/GenBank/DDBJ whole genome shotgun (WGS) entry which is preliminary data.</text>
</comment>
<evidence type="ECO:0000256" key="3">
    <source>
        <dbReference type="ARBA" id="ARBA00022614"/>
    </source>
</evidence>
<evidence type="ECO:0000256" key="15">
    <source>
        <dbReference type="SAM" id="SignalP"/>
    </source>
</evidence>
<dbReference type="GO" id="GO:0004672">
    <property type="term" value="F:protein kinase activity"/>
    <property type="evidence" value="ECO:0007669"/>
    <property type="project" value="InterPro"/>
</dbReference>
<feature type="region of interest" description="Disordered" evidence="13">
    <location>
        <begin position="371"/>
        <end position="396"/>
    </location>
</feature>
<evidence type="ECO:0000256" key="6">
    <source>
        <dbReference type="ARBA" id="ARBA00022737"/>
    </source>
</evidence>
<keyword evidence="3" id="KW-0433">Leucine-rich repeat</keyword>
<keyword evidence="4 14" id="KW-0812">Transmembrane</keyword>
<feature type="compositionally biased region" description="Low complexity" evidence="13">
    <location>
        <begin position="371"/>
        <end position="382"/>
    </location>
</feature>
<dbReference type="InterPro" id="IPR011009">
    <property type="entry name" value="Kinase-like_dom_sf"/>
</dbReference>
<evidence type="ECO:0000256" key="8">
    <source>
        <dbReference type="ARBA" id="ARBA00022840"/>
    </source>
</evidence>
<feature type="transmembrane region" description="Helical" evidence="14">
    <location>
        <begin position="340"/>
        <end position="362"/>
    </location>
</feature>
<evidence type="ECO:0000256" key="12">
    <source>
        <dbReference type="ARBA" id="ARBA00023180"/>
    </source>
</evidence>
<keyword evidence="12" id="KW-0325">Glycoprotein</keyword>
<dbReference type="FunFam" id="3.80.10.10:FF:000101">
    <property type="entry name" value="LRR receptor-like serine/threonine-protein kinase ERECTA"/>
    <property type="match status" value="1"/>
</dbReference>
<dbReference type="AlphaFoldDB" id="A0AAD5CPA6"/>
<evidence type="ECO:0000256" key="2">
    <source>
        <dbReference type="ARBA" id="ARBA00022553"/>
    </source>
</evidence>
<evidence type="ECO:0000256" key="4">
    <source>
        <dbReference type="ARBA" id="ARBA00022692"/>
    </source>
</evidence>
<gene>
    <name evidence="17" type="ORF">M8C21_026215</name>
</gene>
<feature type="compositionally biased region" description="Basic and acidic residues" evidence="13">
    <location>
        <begin position="383"/>
        <end position="394"/>
    </location>
</feature>
<dbReference type="PROSITE" id="PS50011">
    <property type="entry name" value="PROTEIN_KINASE_DOM"/>
    <property type="match status" value="1"/>
</dbReference>
<evidence type="ECO:0000256" key="1">
    <source>
        <dbReference type="ARBA" id="ARBA00004479"/>
    </source>
</evidence>
<keyword evidence="9 14" id="KW-1133">Transmembrane helix</keyword>
<dbReference type="GO" id="GO:0016020">
    <property type="term" value="C:membrane"/>
    <property type="evidence" value="ECO:0007669"/>
    <property type="project" value="UniProtKB-SubCell"/>
</dbReference>
<accession>A0AAD5CPA6</accession>
<keyword evidence="10 14" id="KW-0472">Membrane</keyword>
<feature type="chain" id="PRO_5042036328" description="Protein kinase domain-containing protein" evidence="15">
    <location>
        <begin position="18"/>
        <end position="782"/>
    </location>
</feature>
<dbReference type="InterPro" id="IPR013210">
    <property type="entry name" value="LRR_N_plant-typ"/>
</dbReference>
<dbReference type="Pfam" id="PF08263">
    <property type="entry name" value="LRRNT_2"/>
    <property type="match status" value="1"/>
</dbReference>
<keyword evidence="6" id="KW-0677">Repeat</keyword>
<evidence type="ECO:0000256" key="9">
    <source>
        <dbReference type="ARBA" id="ARBA00022989"/>
    </source>
</evidence>
<evidence type="ECO:0000256" key="5">
    <source>
        <dbReference type="ARBA" id="ARBA00022729"/>
    </source>
</evidence>
<dbReference type="PANTHER" id="PTHR48007:SF47">
    <property type="entry name" value="PROTEIN KINASE DOMAIN-CONTAINING PROTEIN"/>
    <property type="match status" value="1"/>
</dbReference>
<dbReference type="SUPFAM" id="SSF52058">
    <property type="entry name" value="L domain-like"/>
    <property type="match status" value="1"/>
</dbReference>
<evidence type="ECO:0000256" key="13">
    <source>
        <dbReference type="SAM" id="MobiDB-lite"/>
    </source>
</evidence>
<evidence type="ECO:0000259" key="16">
    <source>
        <dbReference type="PROSITE" id="PS50011"/>
    </source>
</evidence>
<evidence type="ECO:0000313" key="18">
    <source>
        <dbReference type="Proteomes" id="UP001206925"/>
    </source>
</evidence>
<sequence length="782" mass="84971">MIFFFFPFVLLLSSSSALNSDGILLLAFKYSVLSDPLSVLDNWNYDDPTPCSWRGVTCEAVSGSVEPDSFVVTSLMLADSQLLGTIPQDIGMIPYLHSLDLSNNSLNGSLPASIFNCSKLESLSLSSNVISGEIPEMISGLKSLKLLNLSDNAFAGMLPVSLANLKNLTSVSLKNNYFSGRLPGGFDFVEYLDLSFNLINESLPNDFGGERLRYLNLSNNKFSGTVPLAFAGKIPANASIDLSFNDLTGEIPQLLQLSRQKSEFFAGNVDLCGKPLGRMCTISSSLSTPPNVTSNGSATAAIAAIPKNVDPSPSASTADGPSSAADTGTHGGSKVKPTKIAAIVAGDLAGIGLLAILFLYAYNIRKKKLTQNQNQNQNPTTKPETKIQETKISKDVTTTRAQSTTCSCLNGVNGDESSEAATGSDSDHENDHLTVEIKDEERKKCLVMVDGETELEIETLLKASAYVLGSSGSSIVYKAVLGGNNGRGGMAFAVRRIGESGIERLREFENMVRMISKVRHPNLLRVRGFYWAEDEKLVIYDYISNGSLAGVGYKKVGSSPYNIPFEVRLKIARGIAMGLAYIHEKKHVHGNIKPSNILLTSEMDPIISDFGLEWLISGKHNYKAKGSNRHFGSKRSISSREEMMIHHDYHHSANSSPYMAPASGLLGCTSPYHAPESMKSLKPNPKWDVYSFGIVLLELISGKVFSERELGQWYADSSNFEDESSILRLADMSIRTDINGRRDATLVCFKLGFSCASLSPQKRPSMKEALQILEKIPSISFQ</sequence>
<protein>
    <recommendedName>
        <fullName evidence="16">Protein kinase domain-containing protein</fullName>
    </recommendedName>
</protein>
<evidence type="ECO:0000256" key="14">
    <source>
        <dbReference type="SAM" id="Phobius"/>
    </source>
</evidence>
<dbReference type="SUPFAM" id="SSF56112">
    <property type="entry name" value="Protein kinase-like (PK-like)"/>
    <property type="match status" value="1"/>
</dbReference>
<dbReference type="InterPro" id="IPR046959">
    <property type="entry name" value="PRK1-6/SRF4-like"/>
</dbReference>
<feature type="region of interest" description="Disordered" evidence="13">
    <location>
        <begin position="310"/>
        <end position="333"/>
    </location>
</feature>
<dbReference type="InterPro" id="IPR001611">
    <property type="entry name" value="Leu-rich_rpt"/>
</dbReference>
<organism evidence="17 18">
    <name type="scientific">Ambrosia artemisiifolia</name>
    <name type="common">Common ragweed</name>
    <dbReference type="NCBI Taxonomy" id="4212"/>
    <lineage>
        <taxon>Eukaryota</taxon>
        <taxon>Viridiplantae</taxon>
        <taxon>Streptophyta</taxon>
        <taxon>Embryophyta</taxon>
        <taxon>Tracheophyta</taxon>
        <taxon>Spermatophyta</taxon>
        <taxon>Magnoliopsida</taxon>
        <taxon>eudicotyledons</taxon>
        <taxon>Gunneridae</taxon>
        <taxon>Pentapetalae</taxon>
        <taxon>asterids</taxon>
        <taxon>campanulids</taxon>
        <taxon>Asterales</taxon>
        <taxon>Asteraceae</taxon>
        <taxon>Asteroideae</taxon>
        <taxon>Heliantheae alliance</taxon>
        <taxon>Heliantheae</taxon>
        <taxon>Ambrosia</taxon>
    </lineage>
</organism>
<dbReference type="Proteomes" id="UP001206925">
    <property type="component" value="Unassembled WGS sequence"/>
</dbReference>
<evidence type="ECO:0000313" key="17">
    <source>
        <dbReference type="EMBL" id="KAI7744410.1"/>
    </source>
</evidence>
<reference evidence="17" key="1">
    <citation type="submission" date="2022-06" db="EMBL/GenBank/DDBJ databases">
        <title>Uncovering the hologenomic basis of an extraordinary plant invasion.</title>
        <authorList>
            <person name="Bieker V.C."/>
            <person name="Martin M.D."/>
            <person name="Gilbert T."/>
            <person name="Hodgins K."/>
            <person name="Battlay P."/>
            <person name="Petersen B."/>
            <person name="Wilson J."/>
        </authorList>
    </citation>
    <scope>NUCLEOTIDE SEQUENCE</scope>
    <source>
        <strain evidence="17">AA19_3_7</strain>
        <tissue evidence="17">Leaf</tissue>
    </source>
</reference>
<keyword evidence="11" id="KW-0675">Receptor</keyword>
<feature type="signal peptide" evidence="15">
    <location>
        <begin position="1"/>
        <end position="17"/>
    </location>
</feature>
<dbReference type="Pfam" id="PF00069">
    <property type="entry name" value="Pkinase"/>
    <property type="match status" value="1"/>
</dbReference>